<gene>
    <name evidence="1" type="ORF">HJG60_010959</name>
</gene>
<sequence>MWEQGPRGNSGTCSTLCRFQSLPLLPPSKLDLSGIFLMWMGLCTPWVSPTTSPVRLGVSLHLNPHRCFQSVPRGSISQRWDPGFQAAPCFTVTASLGLPVATPWLGSASAACAPRVCPMCPVPMLFEQHNPSPPGFPTPPLLPVWMNVSILTPWL</sequence>
<accession>A0A834AHF8</accession>
<dbReference type="EMBL" id="JABVXQ010000005">
    <property type="protein sequence ID" value="KAF6109756.1"/>
    <property type="molecule type" value="Genomic_DNA"/>
</dbReference>
<reference evidence="1 2" key="1">
    <citation type="journal article" date="2020" name="Nature">
        <title>Six reference-quality genomes reveal evolution of bat adaptations.</title>
        <authorList>
            <person name="Jebb D."/>
            <person name="Huang Z."/>
            <person name="Pippel M."/>
            <person name="Hughes G.M."/>
            <person name="Lavrichenko K."/>
            <person name="Devanna P."/>
            <person name="Winkler S."/>
            <person name="Jermiin L.S."/>
            <person name="Skirmuntt E.C."/>
            <person name="Katzourakis A."/>
            <person name="Burkitt-Gray L."/>
            <person name="Ray D.A."/>
            <person name="Sullivan K.A.M."/>
            <person name="Roscito J.G."/>
            <person name="Kirilenko B.M."/>
            <person name="Davalos L.M."/>
            <person name="Corthals A.P."/>
            <person name="Power M.L."/>
            <person name="Jones G."/>
            <person name="Ransome R.D."/>
            <person name="Dechmann D.K.N."/>
            <person name="Locatelli A.G."/>
            <person name="Puechmaille S.J."/>
            <person name="Fedrigo O."/>
            <person name="Jarvis E.D."/>
            <person name="Hiller M."/>
            <person name="Vernes S.C."/>
            <person name="Myers E.W."/>
            <person name="Teeling E.C."/>
        </authorList>
    </citation>
    <scope>NUCLEOTIDE SEQUENCE [LARGE SCALE GENOMIC DNA]</scope>
    <source>
        <strain evidence="1">Bat1K_MPI-CBG_1</strain>
    </source>
</reference>
<proteinExistence type="predicted"/>
<dbReference type="Proteomes" id="UP000664940">
    <property type="component" value="Unassembled WGS sequence"/>
</dbReference>
<protein>
    <submittedName>
        <fullName evidence="1">Uncharacterized protein</fullName>
    </submittedName>
</protein>
<evidence type="ECO:0000313" key="2">
    <source>
        <dbReference type="Proteomes" id="UP000664940"/>
    </source>
</evidence>
<name>A0A834AHF8_9CHIR</name>
<evidence type="ECO:0000313" key="1">
    <source>
        <dbReference type="EMBL" id="KAF6109756.1"/>
    </source>
</evidence>
<organism evidence="1 2">
    <name type="scientific">Phyllostomus discolor</name>
    <name type="common">pale spear-nosed bat</name>
    <dbReference type="NCBI Taxonomy" id="89673"/>
    <lineage>
        <taxon>Eukaryota</taxon>
        <taxon>Metazoa</taxon>
        <taxon>Chordata</taxon>
        <taxon>Craniata</taxon>
        <taxon>Vertebrata</taxon>
        <taxon>Euteleostomi</taxon>
        <taxon>Mammalia</taxon>
        <taxon>Eutheria</taxon>
        <taxon>Laurasiatheria</taxon>
        <taxon>Chiroptera</taxon>
        <taxon>Yangochiroptera</taxon>
        <taxon>Phyllostomidae</taxon>
        <taxon>Phyllostominae</taxon>
        <taxon>Phyllostomus</taxon>
    </lineage>
</organism>
<comment type="caution">
    <text evidence="1">The sequence shown here is derived from an EMBL/GenBank/DDBJ whole genome shotgun (WGS) entry which is preliminary data.</text>
</comment>
<dbReference type="AlphaFoldDB" id="A0A834AHF8"/>